<proteinExistence type="inferred from homology"/>
<dbReference type="InterPro" id="IPR017452">
    <property type="entry name" value="GPCR_Rhodpsn_7TM"/>
</dbReference>
<evidence type="ECO:0000256" key="7">
    <source>
        <dbReference type="ARBA" id="ARBA00023170"/>
    </source>
</evidence>
<evidence type="ECO:0000259" key="10">
    <source>
        <dbReference type="PROSITE" id="PS50262"/>
    </source>
</evidence>
<keyword evidence="3" id="KW-1133">Transmembrane helix</keyword>
<dbReference type="PROSITE" id="PS00237">
    <property type="entry name" value="G_PROTEIN_RECEP_F1_1"/>
    <property type="match status" value="1"/>
</dbReference>
<dbReference type="PANTHER" id="PTHR24237">
    <property type="entry name" value="G-PROTEIN COUPLED RECEPTOR"/>
    <property type="match status" value="1"/>
</dbReference>
<dbReference type="STRING" id="8355.A0A1L8H912"/>
<evidence type="ECO:0000256" key="4">
    <source>
        <dbReference type="ARBA" id="ARBA00023040"/>
    </source>
</evidence>
<evidence type="ECO:0000256" key="6">
    <source>
        <dbReference type="ARBA" id="ARBA00023157"/>
    </source>
</evidence>
<evidence type="ECO:0000256" key="8">
    <source>
        <dbReference type="ARBA" id="ARBA00023224"/>
    </source>
</evidence>
<keyword evidence="11" id="KW-1185">Reference proteome</keyword>
<dbReference type="InterPro" id="IPR047160">
    <property type="entry name" value="GP183-like"/>
</dbReference>
<organism evidence="11 12">
    <name type="scientific">Xenopus laevis</name>
    <name type="common">African clawed frog</name>
    <dbReference type="NCBI Taxonomy" id="8355"/>
    <lineage>
        <taxon>Eukaryota</taxon>
        <taxon>Metazoa</taxon>
        <taxon>Chordata</taxon>
        <taxon>Craniata</taxon>
        <taxon>Vertebrata</taxon>
        <taxon>Euteleostomi</taxon>
        <taxon>Amphibia</taxon>
        <taxon>Batrachia</taxon>
        <taxon>Anura</taxon>
        <taxon>Pipoidea</taxon>
        <taxon>Pipidae</taxon>
        <taxon>Xenopodinae</taxon>
        <taxon>Xenopus</taxon>
        <taxon>Xenopus</taxon>
    </lineage>
</organism>
<keyword evidence="8 9" id="KW-0807">Transducer</keyword>
<evidence type="ECO:0000256" key="9">
    <source>
        <dbReference type="RuleBase" id="RU000688"/>
    </source>
</evidence>
<dbReference type="GeneID" id="108709749"/>
<protein>
    <submittedName>
        <fullName evidence="12">G-protein coupled receptor 183</fullName>
    </submittedName>
</protein>
<name>A0A1L8H912_XENLA</name>
<keyword evidence="4 9" id="KW-0297">G-protein coupled receptor</keyword>
<reference evidence="11" key="1">
    <citation type="submission" date="2024-06" db="UniProtKB">
        <authorList>
            <consortium name="RefSeq"/>
        </authorList>
    </citation>
    <scope>NUCLEOTIDE SEQUENCE [LARGE SCALE GENOMIC DNA]</scope>
    <source>
        <strain evidence="11">J_2021</strain>
    </source>
</reference>
<dbReference type="GO" id="GO:0008142">
    <property type="term" value="F:oxysterol binding"/>
    <property type="evidence" value="ECO:0007669"/>
    <property type="project" value="InterPro"/>
</dbReference>
<comment type="subcellular location">
    <subcellularLocation>
        <location evidence="1">Membrane</location>
        <topology evidence="1">Multi-pass membrane protein</topology>
    </subcellularLocation>
</comment>
<accession>A0A1L8H912</accession>
<dbReference type="PRINTS" id="PR01157">
    <property type="entry name" value="P2YPURNOCPTR"/>
</dbReference>
<dbReference type="KEGG" id="xla:108709749"/>
<dbReference type="AlphaFoldDB" id="A0A1L8H912"/>
<dbReference type="Gene3D" id="1.20.1070.10">
    <property type="entry name" value="Rhodopsin 7-helix transmembrane proteins"/>
    <property type="match status" value="1"/>
</dbReference>
<keyword evidence="7 9" id="KW-0675">Receptor</keyword>
<dbReference type="PANTHER" id="PTHR24237:SF38">
    <property type="entry name" value="G-PROTEIN COUPLED RECEPTORS FAMILY 1 PROFILE DOMAIN-CONTAINING PROTEIN"/>
    <property type="match status" value="1"/>
</dbReference>
<sequence length="347" mass="39768">MDSAWTNVSASNGSSCEVDSNQTIAQIMFTVYYSIVLIIGSCGNILALHLTFKRGKKVNSTDIYLINLAVSDALFTLTLPGRITYYILNFHWPFGDSLCRITAFIFYTNTYVGIYFMTCVSVDRYIAVVHALRFSKVRKTRYVKYICILVWCIVVLQTMPLLFRPMTKKNKNKVTCMEYFNFENVSHLPVLLLLDCIFGYGTPFGIILFCYMCISRRLREAAKNNRLADKNGQYKRAFNVIMIVLIAIVLCFTPYHVNIIQFIVRRLIHQPSCLDNKAFKMSLQITVALMNMNCCIDPIIYFFAFKGYKRKFLGLFKIYVSGQSVSKTYSENNSTSQNQGGTVLVEL</sequence>
<dbReference type="OrthoDB" id="10021141at2759"/>
<evidence type="ECO:0000313" key="12">
    <source>
        <dbReference type="RefSeq" id="XP_041440196.1"/>
    </source>
</evidence>
<dbReference type="PRINTS" id="PR00237">
    <property type="entry name" value="GPCRRHODOPSN"/>
</dbReference>
<dbReference type="InterPro" id="IPR000276">
    <property type="entry name" value="GPCR_Rhodpsn"/>
</dbReference>
<evidence type="ECO:0000256" key="3">
    <source>
        <dbReference type="ARBA" id="ARBA00022989"/>
    </source>
</evidence>
<keyword evidence="5" id="KW-0472">Membrane</keyword>
<dbReference type="GO" id="GO:0016020">
    <property type="term" value="C:membrane"/>
    <property type="evidence" value="ECO:0007669"/>
    <property type="project" value="UniProtKB-SubCell"/>
</dbReference>
<dbReference type="GO" id="GO:0004930">
    <property type="term" value="F:G protein-coupled receptor activity"/>
    <property type="evidence" value="ECO:0000318"/>
    <property type="project" value="GO_Central"/>
</dbReference>
<dbReference type="PaxDb" id="8355-A0A1L8H912"/>
<keyword evidence="2 9" id="KW-0812">Transmembrane</keyword>
<evidence type="ECO:0000256" key="2">
    <source>
        <dbReference type="ARBA" id="ARBA00022692"/>
    </source>
</evidence>
<dbReference type="FunFam" id="1.20.1070.10:FF:000017">
    <property type="entry name" value="lysophosphatidic acid receptor 4"/>
    <property type="match status" value="1"/>
</dbReference>
<dbReference type="Pfam" id="PF00001">
    <property type="entry name" value="7tm_1"/>
    <property type="match status" value="1"/>
</dbReference>
<dbReference type="Bgee" id="108709749">
    <property type="expression patterns" value="Expressed in spleen and 2 other cell types or tissues"/>
</dbReference>
<evidence type="ECO:0000313" key="11">
    <source>
        <dbReference type="Proteomes" id="UP000186698"/>
    </source>
</evidence>
<dbReference type="PROSITE" id="PS50262">
    <property type="entry name" value="G_PROTEIN_RECEP_F1_2"/>
    <property type="match status" value="1"/>
</dbReference>
<dbReference type="CTD" id="108709749"/>
<feature type="domain" description="G-protein coupled receptors family 1 profile" evidence="10">
    <location>
        <begin position="43"/>
        <end position="301"/>
    </location>
</feature>
<comment type="similarity">
    <text evidence="9">Belongs to the G-protein coupled receptor 1 family.</text>
</comment>
<dbReference type="RefSeq" id="XP_041440196.1">
    <property type="nucleotide sequence ID" value="XM_041584262.1"/>
</dbReference>
<dbReference type="Proteomes" id="UP000186698">
    <property type="component" value="Chromosome 2S"/>
</dbReference>
<dbReference type="SUPFAM" id="SSF81321">
    <property type="entry name" value="Family A G protein-coupled receptor-like"/>
    <property type="match status" value="1"/>
</dbReference>
<evidence type="ECO:0000256" key="1">
    <source>
        <dbReference type="ARBA" id="ARBA00004141"/>
    </source>
</evidence>
<evidence type="ECO:0000256" key="5">
    <source>
        <dbReference type="ARBA" id="ARBA00023136"/>
    </source>
</evidence>
<keyword evidence="6" id="KW-1015">Disulfide bond</keyword>
<reference evidence="12" key="2">
    <citation type="submission" date="2025-08" db="UniProtKB">
        <authorList>
            <consortium name="RefSeq"/>
        </authorList>
    </citation>
    <scope>IDENTIFICATION</scope>
    <source>
        <strain evidence="12">J_2021</strain>
        <tissue evidence="12">Erythrocytes</tissue>
    </source>
</reference>
<gene>
    <name evidence="12" type="primary">LOC108709749</name>
</gene>
<dbReference type="OMA" id="HHRAFTV"/>